<evidence type="ECO:0000256" key="6">
    <source>
        <dbReference type="ARBA" id="ARBA00022741"/>
    </source>
</evidence>
<dbReference type="InterPro" id="IPR011009">
    <property type="entry name" value="Kinase-like_dom_sf"/>
</dbReference>
<feature type="non-terminal residue" evidence="20">
    <location>
        <position position="323"/>
    </location>
</feature>
<comment type="catalytic activity">
    <reaction evidence="14">
        <text>L-seryl-[protein] + ATP = O-phospho-L-seryl-[protein] + ADP + H(+)</text>
        <dbReference type="Rhea" id="RHEA:17989"/>
        <dbReference type="Rhea" id="RHEA-COMP:9863"/>
        <dbReference type="Rhea" id="RHEA-COMP:11604"/>
        <dbReference type="ChEBI" id="CHEBI:15378"/>
        <dbReference type="ChEBI" id="CHEBI:29999"/>
        <dbReference type="ChEBI" id="CHEBI:30616"/>
        <dbReference type="ChEBI" id="CHEBI:83421"/>
        <dbReference type="ChEBI" id="CHEBI:456216"/>
        <dbReference type="EC" id="2.7.11.22"/>
    </reaction>
</comment>
<evidence type="ECO:0000256" key="18">
    <source>
        <dbReference type="SAM" id="MobiDB-lite"/>
    </source>
</evidence>
<dbReference type="GO" id="GO:0004693">
    <property type="term" value="F:cyclin-dependent protein serine/threonine kinase activity"/>
    <property type="evidence" value="ECO:0007669"/>
    <property type="project" value="UniProtKB-EC"/>
</dbReference>
<comment type="catalytic activity">
    <reaction evidence="13">
        <text>L-threonyl-[protein] + ATP = O-phospho-L-threonyl-[protein] + ADP + H(+)</text>
        <dbReference type="Rhea" id="RHEA:46608"/>
        <dbReference type="Rhea" id="RHEA-COMP:11060"/>
        <dbReference type="Rhea" id="RHEA-COMP:11605"/>
        <dbReference type="ChEBI" id="CHEBI:15378"/>
        <dbReference type="ChEBI" id="CHEBI:30013"/>
        <dbReference type="ChEBI" id="CHEBI:30616"/>
        <dbReference type="ChEBI" id="CHEBI:61977"/>
        <dbReference type="ChEBI" id="CHEBI:456216"/>
        <dbReference type="EC" id="2.7.11.22"/>
    </reaction>
</comment>
<evidence type="ECO:0000259" key="19">
    <source>
        <dbReference type="PROSITE" id="PS50011"/>
    </source>
</evidence>
<evidence type="ECO:0000256" key="15">
    <source>
        <dbReference type="ARBA" id="ARBA00049280"/>
    </source>
</evidence>
<evidence type="ECO:0000256" key="10">
    <source>
        <dbReference type="ARBA" id="ARBA00039612"/>
    </source>
</evidence>
<evidence type="ECO:0000256" key="1">
    <source>
        <dbReference type="ARBA" id="ARBA00006485"/>
    </source>
</evidence>
<keyword evidence="7" id="KW-0418">Kinase</keyword>
<dbReference type="PROSITE" id="PS00108">
    <property type="entry name" value="PROTEIN_KINASE_ST"/>
    <property type="match status" value="1"/>
</dbReference>
<evidence type="ECO:0000313" key="21">
    <source>
        <dbReference type="Proteomes" id="UP000023152"/>
    </source>
</evidence>
<dbReference type="Proteomes" id="UP000023152">
    <property type="component" value="Unassembled WGS sequence"/>
</dbReference>
<feature type="binding site" evidence="16">
    <location>
        <position position="116"/>
    </location>
    <ligand>
        <name>ATP</name>
        <dbReference type="ChEBI" id="CHEBI:30616"/>
    </ligand>
</feature>
<dbReference type="InterPro" id="IPR050108">
    <property type="entry name" value="CDK"/>
</dbReference>
<evidence type="ECO:0000313" key="20">
    <source>
        <dbReference type="EMBL" id="ETO34586.1"/>
    </source>
</evidence>
<comment type="caution">
    <text evidence="20">The sequence shown here is derived from an EMBL/GenBank/DDBJ whole genome shotgun (WGS) entry which is preliminary data.</text>
</comment>
<dbReference type="Gene3D" id="1.10.510.10">
    <property type="entry name" value="Transferase(Phosphotransferase) domain 1"/>
    <property type="match status" value="1"/>
</dbReference>
<dbReference type="InterPro" id="IPR008271">
    <property type="entry name" value="Ser/Thr_kinase_AS"/>
</dbReference>
<dbReference type="SUPFAM" id="SSF56112">
    <property type="entry name" value="Protein kinase-like (PK-like)"/>
    <property type="match status" value="1"/>
</dbReference>
<keyword evidence="8 16" id="KW-0067">ATP-binding</keyword>
<dbReference type="PROSITE" id="PS50011">
    <property type="entry name" value="PROTEIN_KINASE_DOM"/>
    <property type="match status" value="1"/>
</dbReference>
<comment type="catalytic activity">
    <reaction evidence="15">
        <text>[DNA-directed RNA polymerase] + ATP = phospho-[DNA-directed RNA polymerase] + ADP + H(+)</text>
        <dbReference type="Rhea" id="RHEA:10216"/>
        <dbReference type="Rhea" id="RHEA-COMP:11321"/>
        <dbReference type="Rhea" id="RHEA-COMP:11322"/>
        <dbReference type="ChEBI" id="CHEBI:15378"/>
        <dbReference type="ChEBI" id="CHEBI:30616"/>
        <dbReference type="ChEBI" id="CHEBI:43176"/>
        <dbReference type="ChEBI" id="CHEBI:68546"/>
        <dbReference type="ChEBI" id="CHEBI:456216"/>
        <dbReference type="EC" id="2.7.11.23"/>
    </reaction>
</comment>
<keyword evidence="4 17" id="KW-0723">Serine/threonine-protein kinase</keyword>
<evidence type="ECO:0000256" key="9">
    <source>
        <dbReference type="ARBA" id="ARBA00038543"/>
    </source>
</evidence>
<dbReference type="GO" id="GO:0016592">
    <property type="term" value="C:mediator complex"/>
    <property type="evidence" value="ECO:0007669"/>
    <property type="project" value="TreeGrafter"/>
</dbReference>
<evidence type="ECO:0000256" key="3">
    <source>
        <dbReference type="ARBA" id="ARBA00012425"/>
    </source>
</evidence>
<gene>
    <name evidence="20" type="ORF">RFI_02504</name>
</gene>
<protein>
    <recommendedName>
        <fullName evidence="10">Cyclin-dependent kinase 2 homolog</fullName>
        <ecNumber evidence="3">2.7.11.22</ecNumber>
        <ecNumber evidence="2">2.7.11.23</ecNumber>
    </recommendedName>
    <alternativeName>
        <fullName evidence="11">Cell division control protein 2 homolog</fullName>
    </alternativeName>
    <alternativeName>
        <fullName evidence="12">cdc2-related kinase 2</fullName>
    </alternativeName>
</protein>
<dbReference type="GO" id="GO:0008353">
    <property type="term" value="F:RNA polymerase II CTD heptapeptide repeat kinase activity"/>
    <property type="evidence" value="ECO:0007669"/>
    <property type="project" value="UniProtKB-EC"/>
</dbReference>
<evidence type="ECO:0000256" key="8">
    <source>
        <dbReference type="ARBA" id="ARBA00022840"/>
    </source>
</evidence>
<dbReference type="AlphaFoldDB" id="X6P8R0"/>
<evidence type="ECO:0000256" key="17">
    <source>
        <dbReference type="RuleBase" id="RU000304"/>
    </source>
</evidence>
<accession>X6P8R0</accession>
<dbReference type="Pfam" id="PF00069">
    <property type="entry name" value="Pkinase"/>
    <property type="match status" value="1"/>
</dbReference>
<proteinExistence type="inferred from homology"/>
<evidence type="ECO:0000256" key="16">
    <source>
        <dbReference type="PROSITE-ProRule" id="PRU10141"/>
    </source>
</evidence>
<evidence type="ECO:0000256" key="13">
    <source>
        <dbReference type="ARBA" id="ARBA00047811"/>
    </source>
</evidence>
<feature type="region of interest" description="Disordered" evidence="18">
    <location>
        <begin position="1"/>
        <end position="52"/>
    </location>
</feature>
<dbReference type="InterPro" id="IPR017441">
    <property type="entry name" value="Protein_kinase_ATP_BS"/>
</dbReference>
<reference evidence="20 21" key="1">
    <citation type="journal article" date="2013" name="Curr. Biol.">
        <title>The Genome of the Foraminiferan Reticulomyxa filosa.</title>
        <authorList>
            <person name="Glockner G."/>
            <person name="Hulsmann N."/>
            <person name="Schleicher M."/>
            <person name="Noegel A.A."/>
            <person name="Eichinger L."/>
            <person name="Gallinger C."/>
            <person name="Pawlowski J."/>
            <person name="Sierra R."/>
            <person name="Euteneuer U."/>
            <person name="Pillet L."/>
            <person name="Moustafa A."/>
            <person name="Platzer M."/>
            <person name="Groth M."/>
            <person name="Szafranski K."/>
            <person name="Schliwa M."/>
        </authorList>
    </citation>
    <scope>NUCLEOTIDE SEQUENCE [LARGE SCALE GENOMIC DNA]</scope>
</reference>
<comment type="subunit">
    <text evidence="9">May form a complex composed of at least the catalytic subunit CRK2 and a cyclin.</text>
</comment>
<keyword evidence="6 16" id="KW-0547">Nucleotide-binding</keyword>
<dbReference type="EC" id="2.7.11.22" evidence="3"/>
<comment type="similarity">
    <text evidence="1">Belongs to the protein kinase superfamily. CMGC Ser/Thr protein kinase family. CDC2/CDKX subfamily.</text>
</comment>
<dbReference type="GO" id="GO:0005524">
    <property type="term" value="F:ATP binding"/>
    <property type="evidence" value="ECO:0007669"/>
    <property type="project" value="UniProtKB-UniRule"/>
</dbReference>
<evidence type="ECO:0000256" key="7">
    <source>
        <dbReference type="ARBA" id="ARBA00022777"/>
    </source>
</evidence>
<dbReference type="PANTHER" id="PTHR24056:SF495">
    <property type="entry name" value="CYCLIN-DEPENDENT KINASE 8-RELATED"/>
    <property type="match status" value="1"/>
</dbReference>
<evidence type="ECO:0000256" key="4">
    <source>
        <dbReference type="ARBA" id="ARBA00022527"/>
    </source>
</evidence>
<feature type="domain" description="Protein kinase" evidence="19">
    <location>
        <begin position="86"/>
        <end position="323"/>
    </location>
</feature>
<sequence length="323" mass="37363">NNNNNNNNDNNNNNNNNNNGNELGEEKDEKSRPPQVDYHIETRRKQGQRDTYRASQAYCYEGSRVKYSTTDRVGEAEYEERFDVDYDINKKVGEGAYASVYLATTPSRKHRVAIKKLELLNTKQQPNPEKDINPYINPSGRPFMYQEGIPLTVIREITALKNLEHENIVKMYDILLEKKDRRSKLSVVLEYAPYDLHTVMDALKEYYKSKDSNYQRAPPPPPEPYWFSCKNIKSIIHDILQGLDFMKTRHYYHRDLKPANILLTSEGRAKIADFGLARAKYSDECALTNGQHVITRCDVEQFQTLVEVCGWPGPVKSTSEDNN</sequence>
<dbReference type="EMBL" id="ASPP01002440">
    <property type="protein sequence ID" value="ETO34586.1"/>
    <property type="molecule type" value="Genomic_DNA"/>
</dbReference>
<evidence type="ECO:0000256" key="2">
    <source>
        <dbReference type="ARBA" id="ARBA00012409"/>
    </source>
</evidence>
<feature type="compositionally biased region" description="Basic and acidic residues" evidence="18">
    <location>
        <begin position="27"/>
        <end position="52"/>
    </location>
</feature>
<keyword evidence="5" id="KW-0808">Transferase</keyword>
<dbReference type="InterPro" id="IPR000719">
    <property type="entry name" value="Prot_kinase_dom"/>
</dbReference>
<evidence type="ECO:0000256" key="11">
    <source>
        <dbReference type="ARBA" id="ARBA00041902"/>
    </source>
</evidence>
<dbReference type="PROSITE" id="PS00107">
    <property type="entry name" value="PROTEIN_KINASE_ATP"/>
    <property type="match status" value="1"/>
</dbReference>
<dbReference type="Gene3D" id="3.30.200.20">
    <property type="entry name" value="Phosphorylase Kinase, domain 1"/>
    <property type="match status" value="1"/>
</dbReference>
<evidence type="ECO:0000256" key="12">
    <source>
        <dbReference type="ARBA" id="ARBA00042858"/>
    </source>
</evidence>
<evidence type="ECO:0000256" key="14">
    <source>
        <dbReference type="ARBA" id="ARBA00048367"/>
    </source>
</evidence>
<name>X6P8R0_RETFI</name>
<dbReference type="EC" id="2.7.11.23" evidence="2"/>
<dbReference type="PANTHER" id="PTHR24056">
    <property type="entry name" value="CELL DIVISION PROTEIN KINASE"/>
    <property type="match status" value="1"/>
</dbReference>
<feature type="compositionally biased region" description="Low complexity" evidence="18">
    <location>
        <begin position="1"/>
        <end position="21"/>
    </location>
</feature>
<feature type="non-terminal residue" evidence="20">
    <location>
        <position position="1"/>
    </location>
</feature>
<dbReference type="SMART" id="SM00220">
    <property type="entry name" value="S_TKc"/>
    <property type="match status" value="1"/>
</dbReference>
<dbReference type="OrthoDB" id="1732493at2759"/>
<organism evidence="20 21">
    <name type="scientific">Reticulomyxa filosa</name>
    <dbReference type="NCBI Taxonomy" id="46433"/>
    <lineage>
        <taxon>Eukaryota</taxon>
        <taxon>Sar</taxon>
        <taxon>Rhizaria</taxon>
        <taxon>Retaria</taxon>
        <taxon>Foraminifera</taxon>
        <taxon>Monothalamids</taxon>
        <taxon>Reticulomyxidae</taxon>
        <taxon>Reticulomyxa</taxon>
    </lineage>
</organism>
<keyword evidence="21" id="KW-1185">Reference proteome</keyword>
<evidence type="ECO:0000256" key="5">
    <source>
        <dbReference type="ARBA" id="ARBA00022679"/>
    </source>
</evidence>